<dbReference type="InterPro" id="IPR001800">
    <property type="entry name" value="Lipoprotein_OspC"/>
</dbReference>
<evidence type="ECO:0000256" key="1">
    <source>
        <dbReference type="ARBA" id="ARBA00003932"/>
    </source>
</evidence>
<evidence type="ECO:0000256" key="5">
    <source>
        <dbReference type="ARBA" id="ARBA00023136"/>
    </source>
</evidence>
<dbReference type="HOGENOM" id="CLU_3395402_0_0_12"/>
<keyword evidence="6" id="KW-0564">Palmitate</keyword>
<sequence length="31" mass="3377">MRLEFAAIVKEIEVLVKSVGEFAKGIGNKVT</sequence>
<reference evidence="9" key="1">
    <citation type="submission" date="2013-02" db="EMBL/GenBank/DDBJ databases">
        <title>Comparative genomics of Borrelia species.</title>
        <authorList>
            <person name="Schwan T.G."/>
            <person name="Raffel S.J."/>
            <person name="Porcella S.F."/>
        </authorList>
    </citation>
    <scope>NUCLEOTIDE SEQUENCE</scope>
    <source>
        <strain evidence="9">FR64b</strain>
        <plasmid evidence="9">unnamed</plasmid>
    </source>
</reference>
<keyword evidence="4" id="KW-0732">Signal</keyword>
<dbReference type="EMBL" id="CP004227">
    <property type="protein sequence ID" value="AHH05639.1"/>
    <property type="molecule type" value="Genomic_DNA"/>
</dbReference>
<comment type="function">
    <text evidence="1">The Vlp and Vsp proteins are antigenically distinct proteins, only one vlp or vsp gene is transcriptionally active at any one time. Switching between these genes is a mechanism of host immune response evasion.</text>
</comment>
<evidence type="ECO:0000256" key="7">
    <source>
        <dbReference type="ARBA" id="ARBA00023237"/>
    </source>
</evidence>
<dbReference type="GO" id="GO:0009279">
    <property type="term" value="C:cell outer membrane"/>
    <property type="evidence" value="ECO:0007669"/>
    <property type="project" value="UniProtKB-SubCell"/>
</dbReference>
<comment type="similarity">
    <text evidence="3">Belongs to the variable small protein (Vsp) family.</text>
</comment>
<accession>W5SEV2</accession>
<proteinExistence type="inferred from homology"/>
<dbReference type="Gene3D" id="1.20.120.240">
    <property type="entry name" value="Lipoprotein, type 6"/>
    <property type="match status" value="1"/>
</dbReference>
<keyword evidence="8" id="KW-0449">Lipoprotein</keyword>
<dbReference type="InterPro" id="IPR036437">
    <property type="entry name" value="OspC-like_sf"/>
</dbReference>
<name>W5SEV2_9SPIR</name>
<gene>
    <name evidence="9" type="ORF">BOM_1096</name>
</gene>
<evidence type="ECO:0000256" key="3">
    <source>
        <dbReference type="ARBA" id="ARBA00008719"/>
    </source>
</evidence>
<geneLocation type="plasmid" evidence="9">
    <name>unnamed</name>
</geneLocation>
<keyword evidence="5" id="KW-0472">Membrane</keyword>
<dbReference type="SUPFAM" id="SSF63515">
    <property type="entry name" value="Outer surface protein C (OspC)"/>
    <property type="match status" value="1"/>
</dbReference>
<evidence type="ECO:0000256" key="8">
    <source>
        <dbReference type="ARBA" id="ARBA00023288"/>
    </source>
</evidence>
<evidence type="ECO:0000256" key="6">
    <source>
        <dbReference type="ARBA" id="ARBA00023139"/>
    </source>
</evidence>
<dbReference type="Pfam" id="PF01441">
    <property type="entry name" value="Lipoprotein_6"/>
    <property type="match status" value="1"/>
</dbReference>
<evidence type="ECO:0000256" key="4">
    <source>
        <dbReference type="ARBA" id="ARBA00022729"/>
    </source>
</evidence>
<protein>
    <submittedName>
        <fullName evidence="9">Variable outer membrane protein</fullName>
    </submittedName>
</protein>
<dbReference type="AlphaFoldDB" id="W5SEV2"/>
<keyword evidence="7" id="KW-0998">Cell outer membrane</keyword>
<organism evidence="9">
    <name type="scientific">Borrelia miyamotoi FR64b</name>
    <dbReference type="NCBI Taxonomy" id="1292392"/>
    <lineage>
        <taxon>Bacteria</taxon>
        <taxon>Pseudomonadati</taxon>
        <taxon>Spirochaetota</taxon>
        <taxon>Spirochaetia</taxon>
        <taxon>Spirochaetales</taxon>
        <taxon>Borreliaceae</taxon>
        <taxon>Borrelia</taxon>
    </lineage>
</organism>
<evidence type="ECO:0000313" key="9">
    <source>
        <dbReference type="EMBL" id="AHH05639.1"/>
    </source>
</evidence>
<evidence type="ECO:0000256" key="2">
    <source>
        <dbReference type="ARBA" id="ARBA00004459"/>
    </source>
</evidence>
<keyword evidence="9" id="KW-0614">Plasmid</keyword>
<comment type="subcellular location">
    <subcellularLocation>
        <location evidence="2">Cell outer membrane</location>
        <topology evidence="2">Lipid-anchor</topology>
    </subcellularLocation>
</comment>